<evidence type="ECO:0000256" key="3">
    <source>
        <dbReference type="ARBA" id="ARBA00022729"/>
    </source>
</evidence>
<dbReference type="Proteomes" id="UP000256629">
    <property type="component" value="Unassembled WGS sequence"/>
</dbReference>
<comment type="caution">
    <text evidence="8">The sequence shown here is derived from an EMBL/GenBank/DDBJ whole genome shotgun (WGS) entry which is preliminary data.</text>
</comment>
<evidence type="ECO:0000256" key="1">
    <source>
        <dbReference type="ARBA" id="ARBA00022670"/>
    </source>
</evidence>
<dbReference type="Gene3D" id="2.60.40.10">
    <property type="entry name" value="Immunoglobulins"/>
    <property type="match status" value="1"/>
</dbReference>
<dbReference type="InterPro" id="IPR013783">
    <property type="entry name" value="Ig-like_fold"/>
</dbReference>
<dbReference type="AlphaFoldDB" id="A0A3D9HIS2"/>
<dbReference type="Gene3D" id="3.40.390.10">
    <property type="entry name" value="Collagenase (Catalytic Domain)"/>
    <property type="match status" value="1"/>
</dbReference>
<keyword evidence="4" id="KW-0378">Hydrolase</keyword>
<reference evidence="8 9" key="1">
    <citation type="submission" date="2018-07" db="EMBL/GenBank/DDBJ databases">
        <title>Genomic Encyclopedia of Type Strains, Phase III (KMG-III): the genomes of soil and plant-associated and newly described type strains.</title>
        <authorList>
            <person name="Whitman W."/>
        </authorList>
    </citation>
    <scope>NUCLEOTIDE SEQUENCE [LARGE SCALE GENOMIC DNA]</scope>
    <source>
        <strain evidence="8 9">CECT 8487</strain>
    </source>
</reference>
<keyword evidence="9" id="KW-1185">Reference proteome</keyword>
<gene>
    <name evidence="8" type="ORF">DFQ02_102116</name>
</gene>
<dbReference type="GO" id="GO:0004222">
    <property type="term" value="F:metalloendopeptidase activity"/>
    <property type="evidence" value="ECO:0007669"/>
    <property type="project" value="InterPro"/>
</dbReference>
<dbReference type="EMBL" id="QRDX01000002">
    <property type="protein sequence ID" value="RED49348.1"/>
    <property type="molecule type" value="Genomic_DNA"/>
</dbReference>
<dbReference type="GO" id="GO:0031012">
    <property type="term" value="C:extracellular matrix"/>
    <property type="evidence" value="ECO:0007669"/>
    <property type="project" value="InterPro"/>
</dbReference>
<dbReference type="GO" id="GO:0008270">
    <property type="term" value="F:zinc ion binding"/>
    <property type="evidence" value="ECO:0007669"/>
    <property type="project" value="InterPro"/>
</dbReference>
<dbReference type="InterPro" id="IPR001818">
    <property type="entry name" value="Pept_M10_metallopeptidase"/>
</dbReference>
<dbReference type="SUPFAM" id="SSF55486">
    <property type="entry name" value="Metalloproteases ('zincins'), catalytic domain"/>
    <property type="match status" value="1"/>
</dbReference>
<keyword evidence="3" id="KW-0732">Signal</keyword>
<protein>
    <submittedName>
        <fullName evidence="8">Putative secreted protein (Por secretion system target)</fullName>
    </submittedName>
</protein>
<feature type="domain" description="Secretion system C-terminal sorting" evidence="7">
    <location>
        <begin position="529"/>
        <end position="600"/>
    </location>
</feature>
<dbReference type="InterPro" id="IPR026444">
    <property type="entry name" value="Secre_tail"/>
</dbReference>
<dbReference type="InterPro" id="IPR024079">
    <property type="entry name" value="MetalloPept_cat_dom_sf"/>
</dbReference>
<keyword evidence="5" id="KW-0862">Zinc</keyword>
<evidence type="ECO:0000313" key="9">
    <source>
        <dbReference type="Proteomes" id="UP000256629"/>
    </source>
</evidence>
<dbReference type="GO" id="GO:0006508">
    <property type="term" value="P:proteolysis"/>
    <property type="evidence" value="ECO:0007669"/>
    <property type="project" value="UniProtKB-KW"/>
</dbReference>
<dbReference type="InterPro" id="IPR014756">
    <property type="entry name" value="Ig_E-set"/>
</dbReference>
<name>A0A3D9HIS2_9FLAO</name>
<dbReference type="NCBIfam" id="TIGR04183">
    <property type="entry name" value="Por_Secre_tail"/>
    <property type="match status" value="1"/>
</dbReference>
<evidence type="ECO:0000259" key="7">
    <source>
        <dbReference type="Pfam" id="PF18962"/>
    </source>
</evidence>
<evidence type="ECO:0000313" key="8">
    <source>
        <dbReference type="EMBL" id="RED49348.1"/>
    </source>
</evidence>
<dbReference type="SUPFAM" id="SSF81296">
    <property type="entry name" value="E set domains"/>
    <property type="match status" value="1"/>
</dbReference>
<evidence type="ECO:0000256" key="2">
    <source>
        <dbReference type="ARBA" id="ARBA00022723"/>
    </source>
</evidence>
<dbReference type="Pfam" id="PF00413">
    <property type="entry name" value="Peptidase_M10"/>
    <property type="match status" value="1"/>
</dbReference>
<feature type="domain" description="Peptidase M10 metallopeptidase" evidence="6">
    <location>
        <begin position="418"/>
        <end position="489"/>
    </location>
</feature>
<accession>A0A3D9HIS2</accession>
<keyword evidence="2" id="KW-0479">Metal-binding</keyword>
<proteinExistence type="predicted"/>
<dbReference type="RefSeq" id="WP_116039782.1">
    <property type="nucleotide sequence ID" value="NZ_QRDX01000002.1"/>
</dbReference>
<organism evidence="8 9">
    <name type="scientific">Seonamhaeicola aphaedonensis</name>
    <dbReference type="NCBI Taxonomy" id="1461338"/>
    <lineage>
        <taxon>Bacteria</taxon>
        <taxon>Pseudomonadati</taxon>
        <taxon>Bacteroidota</taxon>
        <taxon>Flavobacteriia</taxon>
        <taxon>Flavobacteriales</taxon>
        <taxon>Flavobacteriaceae</taxon>
    </lineage>
</organism>
<dbReference type="Pfam" id="PF18962">
    <property type="entry name" value="Por_Secre_tail"/>
    <property type="match status" value="1"/>
</dbReference>
<evidence type="ECO:0000259" key="6">
    <source>
        <dbReference type="Pfam" id="PF00413"/>
    </source>
</evidence>
<evidence type="ECO:0000256" key="5">
    <source>
        <dbReference type="ARBA" id="ARBA00022833"/>
    </source>
</evidence>
<sequence length="601" mass="65440">MRKFYRISLVLALCLYAFNVLGQDHSLIQRIPFDLQIQLSDAIIEGEVISKVSYLDEIQNSIYTVNTIKVYKVFKGETISDVVEIITPGGVIGMQALVVSHSLNLGKGDIGVFMLENTNTSQNIQSQLSDSKSKYRSFGATQGFYKYDLRTNKAVNPFSITNNIEENFHKKITLESGQSIKELSAFSLREYSNSEASLSKTTTVSKSSVLAPAITSFSATDHSAGTKSVLTINGSGFGTTKGTVGFSNANYGGALHTNALDNQVLSWSDTQIEVEIPDEAGTGTFMVNTESNGSIESSINLTVDYAQINLSYDIGSGEEDFQTQHIDLNGTGGMTWTINEDFYSSNAQVPFEQAMDTWTCESGINWNVGSTTPSATLDPSDGVNLITFGSLSLGTLGYTFSSYSACYQDGAIKWYVTDIDIIFNNNINWNFGSGPPQSGEIDFESVAVHELGHAHQLGHAIDSNVIMHYSLSSGEMVRALSTEDMAGANGIQYRSSNEPICGQSVMAQTACSEGSLSTNEHILDENISIYPNPVASQLYIKKKGGIQINTISIYNIQGRKVHTAKSNKTLETIHVSKFTPGLYILELETEFGSKSEKIIIK</sequence>
<evidence type="ECO:0000256" key="4">
    <source>
        <dbReference type="ARBA" id="ARBA00022801"/>
    </source>
</evidence>
<keyword evidence="1" id="KW-0645">Protease</keyword>
<dbReference type="OrthoDB" id="7574679at2"/>